<evidence type="ECO:0000256" key="1">
    <source>
        <dbReference type="SAM" id="Phobius"/>
    </source>
</evidence>
<dbReference type="RefSeq" id="WP_307330842.1">
    <property type="nucleotide sequence ID" value="NZ_JAUSUG010000025.1"/>
</dbReference>
<gene>
    <name evidence="2" type="ORF">J2S74_004776</name>
</gene>
<feature type="transmembrane region" description="Helical" evidence="1">
    <location>
        <begin position="17"/>
        <end position="35"/>
    </location>
</feature>
<dbReference type="Proteomes" id="UP001230005">
    <property type="component" value="Unassembled WGS sequence"/>
</dbReference>
<dbReference type="EMBL" id="JAUSUG010000025">
    <property type="protein sequence ID" value="MDQ0257318.1"/>
    <property type="molecule type" value="Genomic_DNA"/>
</dbReference>
<reference evidence="2 3" key="1">
    <citation type="submission" date="2023-07" db="EMBL/GenBank/DDBJ databases">
        <title>Genomic Encyclopedia of Type Strains, Phase IV (KMG-IV): sequencing the most valuable type-strain genomes for metagenomic binning, comparative biology and taxonomic classification.</title>
        <authorList>
            <person name="Goeker M."/>
        </authorList>
    </citation>
    <scope>NUCLEOTIDE SEQUENCE [LARGE SCALE GENOMIC DNA]</scope>
    <source>
        <strain evidence="2 3">DSM 9768</strain>
    </source>
</reference>
<comment type="caution">
    <text evidence="2">The sequence shown here is derived from an EMBL/GenBank/DDBJ whole genome shotgun (WGS) entry which is preliminary data.</text>
</comment>
<keyword evidence="1" id="KW-0472">Membrane</keyword>
<name>A0ABU0A3R8_9BACI</name>
<keyword evidence="1" id="KW-0812">Transmembrane</keyword>
<evidence type="ECO:0000313" key="3">
    <source>
        <dbReference type="Proteomes" id="UP001230005"/>
    </source>
</evidence>
<sequence>MKGMDFFTMPDRSEENFLYAYIVLILVFLFASFTVNRLKKANKKTENKEEIKAYEMEVPTQGENKNN</sequence>
<proteinExistence type="predicted"/>
<protein>
    <submittedName>
        <fullName evidence="2">Uncharacterized protein</fullName>
    </submittedName>
</protein>
<keyword evidence="3" id="KW-1185">Reference proteome</keyword>
<accession>A0ABU0A3R8</accession>
<organism evidence="2 3">
    <name type="scientific">Evansella vedderi</name>
    <dbReference type="NCBI Taxonomy" id="38282"/>
    <lineage>
        <taxon>Bacteria</taxon>
        <taxon>Bacillati</taxon>
        <taxon>Bacillota</taxon>
        <taxon>Bacilli</taxon>
        <taxon>Bacillales</taxon>
        <taxon>Bacillaceae</taxon>
        <taxon>Evansella</taxon>
    </lineage>
</organism>
<evidence type="ECO:0000313" key="2">
    <source>
        <dbReference type="EMBL" id="MDQ0257318.1"/>
    </source>
</evidence>
<keyword evidence="1" id="KW-1133">Transmembrane helix</keyword>